<accession>A0ABD3R652</accession>
<name>A0ABD3R652_9STRA</name>
<gene>
    <name evidence="3" type="ORF">ACHAXA_000168</name>
</gene>
<keyword evidence="2" id="KW-0812">Transmembrane</keyword>
<comment type="caution">
    <text evidence="3">The sequence shown here is derived from an EMBL/GenBank/DDBJ whole genome shotgun (WGS) entry which is preliminary data.</text>
</comment>
<reference evidence="3 4" key="1">
    <citation type="submission" date="2024-10" db="EMBL/GenBank/DDBJ databases">
        <title>Updated reference genomes for cyclostephanoid diatoms.</title>
        <authorList>
            <person name="Roberts W.R."/>
            <person name="Alverson A.J."/>
        </authorList>
    </citation>
    <scope>NUCLEOTIDE SEQUENCE [LARGE SCALE GENOMIC DNA]</scope>
    <source>
        <strain evidence="3 4">AJA228-03</strain>
    </source>
</reference>
<feature type="transmembrane region" description="Helical" evidence="2">
    <location>
        <begin position="12"/>
        <end position="31"/>
    </location>
</feature>
<keyword evidence="4" id="KW-1185">Reference proteome</keyword>
<evidence type="ECO:0000256" key="1">
    <source>
        <dbReference type="SAM" id="MobiDB-lite"/>
    </source>
</evidence>
<keyword evidence="2" id="KW-1133">Transmembrane helix</keyword>
<evidence type="ECO:0000313" key="4">
    <source>
        <dbReference type="Proteomes" id="UP001530377"/>
    </source>
</evidence>
<evidence type="ECO:0000256" key="2">
    <source>
        <dbReference type="SAM" id="Phobius"/>
    </source>
</evidence>
<organism evidence="3 4">
    <name type="scientific">Cyclostephanos tholiformis</name>
    <dbReference type="NCBI Taxonomy" id="382380"/>
    <lineage>
        <taxon>Eukaryota</taxon>
        <taxon>Sar</taxon>
        <taxon>Stramenopiles</taxon>
        <taxon>Ochrophyta</taxon>
        <taxon>Bacillariophyta</taxon>
        <taxon>Coscinodiscophyceae</taxon>
        <taxon>Thalassiosirophycidae</taxon>
        <taxon>Stephanodiscales</taxon>
        <taxon>Stephanodiscaceae</taxon>
        <taxon>Cyclostephanos</taxon>
    </lineage>
</organism>
<sequence length="137" mass="15286">MRNALCRPPMMLAMLLIIATLNILGMHRLLLHQGQDFRHVIMDAPWTKTNNNESGGPAVSFQDESAHGDANDDSLTSGVGIVTKDGLWGNRGKDKYVGQDVKILGFTDRHYLPIAELWYNRLSSLGYTEHHVVANDE</sequence>
<protein>
    <submittedName>
        <fullName evidence="3">Uncharacterized protein</fullName>
    </submittedName>
</protein>
<keyword evidence="2" id="KW-0472">Membrane</keyword>
<evidence type="ECO:0000313" key="3">
    <source>
        <dbReference type="EMBL" id="KAL3808480.1"/>
    </source>
</evidence>
<proteinExistence type="predicted"/>
<feature type="region of interest" description="Disordered" evidence="1">
    <location>
        <begin position="52"/>
        <end position="73"/>
    </location>
</feature>
<dbReference type="EMBL" id="JALLPB020000504">
    <property type="protein sequence ID" value="KAL3808480.1"/>
    <property type="molecule type" value="Genomic_DNA"/>
</dbReference>
<dbReference type="AlphaFoldDB" id="A0ABD3R652"/>
<dbReference type="Proteomes" id="UP001530377">
    <property type="component" value="Unassembled WGS sequence"/>
</dbReference>